<organism evidence="6 7">
    <name type="scientific">Sclerotinia nivalis</name>
    <dbReference type="NCBI Taxonomy" id="352851"/>
    <lineage>
        <taxon>Eukaryota</taxon>
        <taxon>Fungi</taxon>
        <taxon>Dikarya</taxon>
        <taxon>Ascomycota</taxon>
        <taxon>Pezizomycotina</taxon>
        <taxon>Leotiomycetes</taxon>
        <taxon>Helotiales</taxon>
        <taxon>Sclerotiniaceae</taxon>
        <taxon>Sclerotinia</taxon>
    </lineage>
</organism>
<feature type="compositionally biased region" description="Polar residues" evidence="4">
    <location>
        <begin position="561"/>
        <end position="577"/>
    </location>
</feature>
<dbReference type="Gene3D" id="1.10.510.10">
    <property type="entry name" value="Transferase(Phosphotransferase) domain 1"/>
    <property type="match status" value="1"/>
</dbReference>
<evidence type="ECO:0000256" key="4">
    <source>
        <dbReference type="SAM" id="MobiDB-lite"/>
    </source>
</evidence>
<comment type="caution">
    <text evidence="6">The sequence shown here is derived from an EMBL/GenBank/DDBJ whole genome shotgun (WGS) entry which is preliminary data.</text>
</comment>
<dbReference type="OrthoDB" id="3509550at2759"/>
<feature type="region of interest" description="Disordered" evidence="4">
    <location>
        <begin position="490"/>
        <end position="593"/>
    </location>
</feature>
<dbReference type="PANTHER" id="PTHR38248:SF2">
    <property type="entry name" value="FUNK1 11"/>
    <property type="match status" value="1"/>
</dbReference>
<dbReference type="AlphaFoldDB" id="A0A9X0AIH3"/>
<evidence type="ECO:0000256" key="3">
    <source>
        <dbReference type="ARBA" id="ARBA00048679"/>
    </source>
</evidence>
<evidence type="ECO:0000256" key="2">
    <source>
        <dbReference type="ARBA" id="ARBA00047899"/>
    </source>
</evidence>
<dbReference type="InterPro" id="IPR011009">
    <property type="entry name" value="Kinase-like_dom_sf"/>
</dbReference>
<accession>A0A9X0AIH3</accession>
<dbReference type="EMBL" id="JAPEIS010000009">
    <property type="protein sequence ID" value="KAJ8063416.1"/>
    <property type="molecule type" value="Genomic_DNA"/>
</dbReference>
<dbReference type="SUPFAM" id="SSF56112">
    <property type="entry name" value="Protein kinase-like (PK-like)"/>
    <property type="match status" value="1"/>
</dbReference>
<feature type="domain" description="Fungal-type protein kinase" evidence="5">
    <location>
        <begin position="262"/>
        <end position="719"/>
    </location>
</feature>
<gene>
    <name evidence="6" type="ORF">OCU04_008636</name>
</gene>
<feature type="compositionally biased region" description="Polar residues" evidence="4">
    <location>
        <begin position="498"/>
        <end position="523"/>
    </location>
</feature>
<proteinExistence type="predicted"/>
<dbReference type="Proteomes" id="UP001152300">
    <property type="component" value="Unassembled WGS sequence"/>
</dbReference>
<evidence type="ECO:0000313" key="6">
    <source>
        <dbReference type="EMBL" id="KAJ8063416.1"/>
    </source>
</evidence>
<evidence type="ECO:0000259" key="5">
    <source>
        <dbReference type="Pfam" id="PF17667"/>
    </source>
</evidence>
<dbReference type="InterPro" id="IPR008266">
    <property type="entry name" value="Tyr_kinase_AS"/>
</dbReference>
<dbReference type="Pfam" id="PF17667">
    <property type="entry name" value="Pkinase_fungal"/>
    <property type="match status" value="1"/>
</dbReference>
<keyword evidence="7" id="KW-1185">Reference proteome</keyword>
<name>A0A9X0AIH3_9HELO</name>
<dbReference type="GO" id="GO:0004674">
    <property type="term" value="F:protein serine/threonine kinase activity"/>
    <property type="evidence" value="ECO:0007669"/>
    <property type="project" value="UniProtKB-EC"/>
</dbReference>
<comment type="catalytic activity">
    <reaction evidence="2">
        <text>L-threonyl-[protein] + ATP = O-phospho-L-threonyl-[protein] + ADP + H(+)</text>
        <dbReference type="Rhea" id="RHEA:46608"/>
        <dbReference type="Rhea" id="RHEA-COMP:11060"/>
        <dbReference type="Rhea" id="RHEA-COMP:11605"/>
        <dbReference type="ChEBI" id="CHEBI:15378"/>
        <dbReference type="ChEBI" id="CHEBI:30013"/>
        <dbReference type="ChEBI" id="CHEBI:30616"/>
        <dbReference type="ChEBI" id="CHEBI:61977"/>
        <dbReference type="ChEBI" id="CHEBI:456216"/>
        <dbReference type="EC" id="2.7.11.1"/>
    </reaction>
</comment>
<dbReference type="InterPro" id="IPR040976">
    <property type="entry name" value="Pkinase_fungal"/>
</dbReference>
<comment type="catalytic activity">
    <reaction evidence="3">
        <text>L-seryl-[protein] + ATP = O-phospho-L-seryl-[protein] + ADP + H(+)</text>
        <dbReference type="Rhea" id="RHEA:17989"/>
        <dbReference type="Rhea" id="RHEA-COMP:9863"/>
        <dbReference type="Rhea" id="RHEA-COMP:11604"/>
        <dbReference type="ChEBI" id="CHEBI:15378"/>
        <dbReference type="ChEBI" id="CHEBI:29999"/>
        <dbReference type="ChEBI" id="CHEBI:30616"/>
        <dbReference type="ChEBI" id="CHEBI:83421"/>
        <dbReference type="ChEBI" id="CHEBI:456216"/>
        <dbReference type="EC" id="2.7.11.1"/>
    </reaction>
</comment>
<protein>
    <recommendedName>
        <fullName evidence="1">non-specific serine/threonine protein kinase</fullName>
        <ecNumber evidence="1">2.7.11.1</ecNumber>
    </recommendedName>
</protein>
<evidence type="ECO:0000313" key="7">
    <source>
        <dbReference type="Proteomes" id="UP001152300"/>
    </source>
</evidence>
<evidence type="ECO:0000256" key="1">
    <source>
        <dbReference type="ARBA" id="ARBA00012513"/>
    </source>
</evidence>
<sequence>MAQTTVQSSLEMEIIRANPIGEQLDDFRKSFGTSQSLDTINYEDLKELSFRLFLVLQTYNASHLLPSRTTSGDLLDDLMRANIQIISEGSDLDHVKPLLNAVFSSKPDQEIWDHIYNTVAEFLPSPQPSMSFFQQTPNSHITSGLLNSSEYPQDVEKLLKNKLGMIYVGVPQIYNKFFGGVAKLETTSQAFFEKWNVGTDPCFREGWAGWPSDANEVDVLKWLTEFIETLAAFAQDYRSIPTRRTITKPKKLIPSVMLTQRLDIGFVNAIKKDTECDWSQILIPGELKSDPSGDILSEAWIDIGQYVRKVFAVQDTRRFVLGFTICGSFMRIWEFDRLGGIASDKFDINKEGLLFISTILGFLWMNEEELGFDPTIKTTGNQRYIEIERKNRTERLVIDKLIMRGRRIAGRATTCWKAHSETNPSMPLVIKDSWQCLERDEEGELLREATEKNVVNVSRYYHHETIRILGVEDDIIGNIRKGLDITKTSDYPRKHTAVPQNTGSVSPLGNTGKKGSSNQTNTLVPPPPIKRSRLTSSLGFPAKANNEASPSSKRPRLESPLASTATVNNEASLSSKGPTLVSPLASPANSNSENYPNRIHRRVIIRDYGKPIYTASSLKSLLIALEGCIEGHESLYRAGFLHRDISINNLMINEDKKNLLWSSFLIDLDLAIKKDRKSSLDVKEKIGTRAFMAIGILMGHPHSFMHDLESFFWVLFWICIHYDGPDKEVDSIVLEYWNHRTDDSLAIYKAGIISNEQDFLRCAKLYFTPYYQPLVRCVNKLRRVIFPNGQRWKNEDPDLYSSMRKILREASEDQEVANI</sequence>
<reference evidence="6" key="1">
    <citation type="submission" date="2022-11" db="EMBL/GenBank/DDBJ databases">
        <title>Genome Resource of Sclerotinia nivalis Strain SnTB1, a Plant Pathogen Isolated from American Ginseng.</title>
        <authorList>
            <person name="Fan S."/>
        </authorList>
    </citation>
    <scope>NUCLEOTIDE SEQUENCE</scope>
    <source>
        <strain evidence="6">SnTB1</strain>
    </source>
</reference>
<dbReference type="EC" id="2.7.11.1" evidence="1"/>
<dbReference type="PROSITE" id="PS00109">
    <property type="entry name" value="PROTEIN_KINASE_TYR"/>
    <property type="match status" value="1"/>
</dbReference>
<dbReference type="PANTHER" id="PTHR38248">
    <property type="entry name" value="FUNK1 6"/>
    <property type="match status" value="1"/>
</dbReference>